<sequence>MGAGASAGLSAGIAAASDDDLKQALAAVGPDVAAKLAAALAARGENAEVCSPTMLHYSPDGVASNVLPVSGPDSVARALVRGETERGNVEFFSGAGVGYALTGVDWIGLVNLGAKDLLEGAGQASALEGNEDFELVRSCYRAFGDSGTKEERTALLKRFGNSFLKLVKAYAQAIDTCMFAGSKAGMACSKTYNQFIAEFMSKCNATERCPTSLGRLIAQGILKQLRLRPDRVYNMYTTNYSRSVNMALLELGVTVEEVYPVRYDYASYSRSDVNYDKDVRLVRSVLTPVAAAAASGAVVRVFHMHGIAKGRAEFAEPDSPGPNRPVPFWSRQQHFDIGAAKDFFGADGTAISFAEPWNSCGNIRYQALPVGLAIEAAKAPELFEAAAEGILITDTQYGCRTHAKVLKSCFRLALDDTDRMIVIIGSSLTDAFFNQDLTENCDENGAVRHDENEDKNEALDDSDAIQACQGVTLDVGVKPNPKFMDGVDVKPELKPYLFFAVSCQADGTPDYAGIEAYMKACL</sequence>
<gene>
    <name evidence="1" type="ORF">PGLA2088_LOCUS44175</name>
</gene>
<name>A0A813LLD6_POLGL</name>
<evidence type="ECO:0000313" key="1">
    <source>
        <dbReference type="EMBL" id="CAE8725552.1"/>
    </source>
</evidence>
<dbReference type="Proteomes" id="UP000626109">
    <property type="component" value="Unassembled WGS sequence"/>
</dbReference>
<evidence type="ECO:0000313" key="2">
    <source>
        <dbReference type="Proteomes" id="UP000626109"/>
    </source>
</evidence>
<dbReference type="AlphaFoldDB" id="A0A813LLD6"/>
<proteinExistence type="predicted"/>
<reference evidence="1" key="1">
    <citation type="submission" date="2021-02" db="EMBL/GenBank/DDBJ databases">
        <authorList>
            <person name="Dougan E. K."/>
            <person name="Rhodes N."/>
            <person name="Thang M."/>
            <person name="Chan C."/>
        </authorList>
    </citation>
    <scope>NUCLEOTIDE SEQUENCE</scope>
</reference>
<organism evidence="1 2">
    <name type="scientific">Polarella glacialis</name>
    <name type="common">Dinoflagellate</name>
    <dbReference type="NCBI Taxonomy" id="89957"/>
    <lineage>
        <taxon>Eukaryota</taxon>
        <taxon>Sar</taxon>
        <taxon>Alveolata</taxon>
        <taxon>Dinophyceae</taxon>
        <taxon>Suessiales</taxon>
        <taxon>Suessiaceae</taxon>
        <taxon>Polarella</taxon>
    </lineage>
</organism>
<accession>A0A813LLD6</accession>
<dbReference type="EMBL" id="CAJNNW010035092">
    <property type="protein sequence ID" value="CAE8725552.1"/>
    <property type="molecule type" value="Genomic_DNA"/>
</dbReference>
<comment type="caution">
    <text evidence="1">The sequence shown here is derived from an EMBL/GenBank/DDBJ whole genome shotgun (WGS) entry which is preliminary data.</text>
</comment>
<protein>
    <submittedName>
        <fullName evidence="1">Uncharacterized protein</fullName>
    </submittedName>
</protein>